<dbReference type="InParanoid" id="A0A3N4KD96"/>
<accession>A0A3N4KD96</accession>
<gene>
    <name evidence="2" type="ORF">P167DRAFT_578186</name>
</gene>
<evidence type="ECO:0000256" key="1">
    <source>
        <dbReference type="SAM" id="MobiDB-lite"/>
    </source>
</evidence>
<feature type="region of interest" description="Disordered" evidence="1">
    <location>
        <begin position="38"/>
        <end position="70"/>
    </location>
</feature>
<dbReference type="EMBL" id="ML119162">
    <property type="protein sequence ID" value="RPB08494.1"/>
    <property type="molecule type" value="Genomic_DNA"/>
</dbReference>
<keyword evidence="3" id="KW-1185">Reference proteome</keyword>
<dbReference type="STRING" id="1392247.A0A3N4KD96"/>
<reference evidence="2 3" key="1">
    <citation type="journal article" date="2018" name="Nat. Ecol. Evol.">
        <title>Pezizomycetes genomes reveal the molecular basis of ectomycorrhizal truffle lifestyle.</title>
        <authorList>
            <person name="Murat C."/>
            <person name="Payen T."/>
            <person name="Noel B."/>
            <person name="Kuo A."/>
            <person name="Morin E."/>
            <person name="Chen J."/>
            <person name="Kohler A."/>
            <person name="Krizsan K."/>
            <person name="Balestrini R."/>
            <person name="Da Silva C."/>
            <person name="Montanini B."/>
            <person name="Hainaut M."/>
            <person name="Levati E."/>
            <person name="Barry K.W."/>
            <person name="Belfiori B."/>
            <person name="Cichocki N."/>
            <person name="Clum A."/>
            <person name="Dockter R.B."/>
            <person name="Fauchery L."/>
            <person name="Guy J."/>
            <person name="Iotti M."/>
            <person name="Le Tacon F."/>
            <person name="Lindquist E.A."/>
            <person name="Lipzen A."/>
            <person name="Malagnac F."/>
            <person name="Mello A."/>
            <person name="Molinier V."/>
            <person name="Miyauchi S."/>
            <person name="Poulain J."/>
            <person name="Riccioni C."/>
            <person name="Rubini A."/>
            <person name="Sitrit Y."/>
            <person name="Splivallo R."/>
            <person name="Traeger S."/>
            <person name="Wang M."/>
            <person name="Zifcakova L."/>
            <person name="Wipf D."/>
            <person name="Zambonelli A."/>
            <person name="Paolocci F."/>
            <person name="Nowrousian M."/>
            <person name="Ottonello S."/>
            <person name="Baldrian P."/>
            <person name="Spatafora J.W."/>
            <person name="Henrissat B."/>
            <person name="Nagy L.G."/>
            <person name="Aury J.M."/>
            <person name="Wincker P."/>
            <person name="Grigoriev I.V."/>
            <person name="Bonfante P."/>
            <person name="Martin F.M."/>
        </authorList>
    </citation>
    <scope>NUCLEOTIDE SEQUENCE [LARGE SCALE GENOMIC DNA]</scope>
    <source>
        <strain evidence="2 3">CCBAS932</strain>
    </source>
</reference>
<protein>
    <submittedName>
        <fullName evidence="2">Uncharacterized protein</fullName>
    </submittedName>
</protein>
<sequence length="70" mass="7297">MPPPALLSTPAVRRQNLLIEFASLKHAAPAGVYMSLTPSDPTLWSGAPTTAASSNSQSTSHPPTPPLHQP</sequence>
<dbReference type="Proteomes" id="UP000277580">
    <property type="component" value="Unassembled WGS sequence"/>
</dbReference>
<dbReference type="AlphaFoldDB" id="A0A3N4KD96"/>
<name>A0A3N4KD96_9PEZI</name>
<proteinExistence type="predicted"/>
<feature type="compositionally biased region" description="Low complexity" evidence="1">
    <location>
        <begin position="47"/>
        <end position="61"/>
    </location>
</feature>
<dbReference type="OrthoDB" id="5596422at2759"/>
<evidence type="ECO:0000313" key="2">
    <source>
        <dbReference type="EMBL" id="RPB08494.1"/>
    </source>
</evidence>
<evidence type="ECO:0000313" key="3">
    <source>
        <dbReference type="Proteomes" id="UP000277580"/>
    </source>
</evidence>
<organism evidence="2 3">
    <name type="scientific">Morchella conica CCBAS932</name>
    <dbReference type="NCBI Taxonomy" id="1392247"/>
    <lineage>
        <taxon>Eukaryota</taxon>
        <taxon>Fungi</taxon>
        <taxon>Dikarya</taxon>
        <taxon>Ascomycota</taxon>
        <taxon>Pezizomycotina</taxon>
        <taxon>Pezizomycetes</taxon>
        <taxon>Pezizales</taxon>
        <taxon>Morchellaceae</taxon>
        <taxon>Morchella</taxon>
    </lineage>
</organism>